<dbReference type="PROSITE" id="PS50821">
    <property type="entry name" value="PAZ"/>
    <property type="match status" value="1"/>
</dbReference>
<evidence type="ECO:0000313" key="3">
    <source>
        <dbReference type="EMBL" id="GBB99954.1"/>
    </source>
</evidence>
<dbReference type="Proteomes" id="UP000247702">
    <property type="component" value="Unassembled WGS sequence"/>
</dbReference>
<protein>
    <recommendedName>
        <fullName evidence="2">PAZ domain-containing protein</fullName>
    </recommendedName>
</protein>
<dbReference type="InterPro" id="IPR003100">
    <property type="entry name" value="PAZ_dom"/>
</dbReference>
<sequence>MINVDLTAAAFCESGPLVNIVVKLLGKQSQNDLSGGINEKERNRLEKELKNYQIRVIHRKINQYYHILKITPQDAQETKFNDADGHIIDVASYFQKNINTLIIHIYPVLWLKKKFFFQWKYVKLLKRKKRNRLKEKKHPNISRAMTSNTNRQTQRDAMADQPGDKGICYGFITFPINQGRLRSHVV</sequence>
<comment type="caution">
    <text evidence="3">The sequence shown here is derived from an EMBL/GenBank/DDBJ whole genome shotgun (WGS) entry which is preliminary data.</text>
</comment>
<feature type="domain" description="PAZ" evidence="2">
    <location>
        <begin position="16"/>
        <end position="126"/>
    </location>
</feature>
<organism evidence="3 4">
    <name type="scientific">Rhizophagus clarus</name>
    <dbReference type="NCBI Taxonomy" id="94130"/>
    <lineage>
        <taxon>Eukaryota</taxon>
        <taxon>Fungi</taxon>
        <taxon>Fungi incertae sedis</taxon>
        <taxon>Mucoromycota</taxon>
        <taxon>Glomeromycotina</taxon>
        <taxon>Glomeromycetes</taxon>
        <taxon>Glomerales</taxon>
        <taxon>Glomeraceae</taxon>
        <taxon>Rhizophagus</taxon>
    </lineage>
</organism>
<evidence type="ECO:0000313" key="4">
    <source>
        <dbReference type="Proteomes" id="UP000247702"/>
    </source>
</evidence>
<dbReference type="Pfam" id="PF02170">
    <property type="entry name" value="PAZ"/>
    <property type="match status" value="1"/>
</dbReference>
<dbReference type="InterPro" id="IPR036085">
    <property type="entry name" value="PAZ_dom_sf"/>
</dbReference>
<gene>
    <name evidence="3" type="ORF">RclHR1_36950001</name>
</gene>
<dbReference type="STRING" id="94130.A0A2Z6RP06"/>
<accession>A0A2Z6RP06</accession>
<evidence type="ECO:0000259" key="2">
    <source>
        <dbReference type="PROSITE" id="PS50821"/>
    </source>
</evidence>
<evidence type="ECO:0000256" key="1">
    <source>
        <dbReference type="SAM" id="MobiDB-lite"/>
    </source>
</evidence>
<feature type="region of interest" description="Disordered" evidence="1">
    <location>
        <begin position="132"/>
        <end position="161"/>
    </location>
</feature>
<reference evidence="3 4" key="1">
    <citation type="submission" date="2017-11" db="EMBL/GenBank/DDBJ databases">
        <title>The genome of Rhizophagus clarus HR1 reveals common genetic basis of auxotrophy among arbuscular mycorrhizal fungi.</title>
        <authorList>
            <person name="Kobayashi Y."/>
        </authorList>
    </citation>
    <scope>NUCLEOTIDE SEQUENCE [LARGE SCALE GENOMIC DNA]</scope>
    <source>
        <strain evidence="3 4">HR1</strain>
    </source>
</reference>
<name>A0A2Z6RP06_9GLOM</name>
<dbReference type="GO" id="GO:0003723">
    <property type="term" value="F:RNA binding"/>
    <property type="evidence" value="ECO:0007669"/>
    <property type="project" value="InterPro"/>
</dbReference>
<feature type="compositionally biased region" description="Polar residues" evidence="1">
    <location>
        <begin position="143"/>
        <end position="152"/>
    </location>
</feature>
<proteinExistence type="predicted"/>
<dbReference type="AlphaFoldDB" id="A0A2Z6RP06"/>
<dbReference type="EMBL" id="BEXD01002996">
    <property type="protein sequence ID" value="GBB99954.1"/>
    <property type="molecule type" value="Genomic_DNA"/>
</dbReference>
<dbReference type="Gene3D" id="2.170.260.10">
    <property type="entry name" value="paz domain"/>
    <property type="match status" value="1"/>
</dbReference>
<dbReference type="SUPFAM" id="SSF101690">
    <property type="entry name" value="PAZ domain"/>
    <property type="match status" value="1"/>
</dbReference>
<keyword evidence="4" id="KW-1185">Reference proteome</keyword>